<dbReference type="InterPro" id="IPR020449">
    <property type="entry name" value="Tscrpt_reg_AraC-type_HTH"/>
</dbReference>
<dbReference type="AlphaFoldDB" id="A0A939GCH1"/>
<organism evidence="5 6">
    <name type="scientific">Fibrella aquatilis</name>
    <dbReference type="NCBI Taxonomy" id="2817059"/>
    <lineage>
        <taxon>Bacteria</taxon>
        <taxon>Pseudomonadati</taxon>
        <taxon>Bacteroidota</taxon>
        <taxon>Cytophagia</taxon>
        <taxon>Cytophagales</taxon>
        <taxon>Spirosomataceae</taxon>
        <taxon>Fibrella</taxon>
    </lineage>
</organism>
<dbReference type="GO" id="GO:0003700">
    <property type="term" value="F:DNA-binding transcription factor activity"/>
    <property type="evidence" value="ECO:0007669"/>
    <property type="project" value="InterPro"/>
</dbReference>
<evidence type="ECO:0000259" key="4">
    <source>
        <dbReference type="PROSITE" id="PS01124"/>
    </source>
</evidence>
<dbReference type="PROSITE" id="PS01124">
    <property type="entry name" value="HTH_ARAC_FAMILY_2"/>
    <property type="match status" value="1"/>
</dbReference>
<dbReference type="Pfam" id="PF12833">
    <property type="entry name" value="HTH_18"/>
    <property type="match status" value="1"/>
</dbReference>
<evidence type="ECO:0000256" key="2">
    <source>
        <dbReference type="ARBA" id="ARBA00023125"/>
    </source>
</evidence>
<protein>
    <submittedName>
        <fullName evidence="5">Helix-turn-helix transcriptional regulator</fullName>
    </submittedName>
</protein>
<feature type="domain" description="HTH araC/xylS-type" evidence="4">
    <location>
        <begin position="20"/>
        <end position="118"/>
    </location>
</feature>
<dbReference type="Proteomes" id="UP000664795">
    <property type="component" value="Unassembled WGS sequence"/>
</dbReference>
<dbReference type="RefSeq" id="WP_207337822.1">
    <property type="nucleotide sequence ID" value="NZ_JAFMYU010000023.1"/>
</dbReference>
<dbReference type="Gene3D" id="1.10.10.60">
    <property type="entry name" value="Homeodomain-like"/>
    <property type="match status" value="2"/>
</dbReference>
<name>A0A939GCH1_9BACT</name>
<evidence type="ECO:0000256" key="3">
    <source>
        <dbReference type="ARBA" id="ARBA00023163"/>
    </source>
</evidence>
<gene>
    <name evidence="5" type="ORF">J2I48_22810</name>
</gene>
<dbReference type="EMBL" id="JAFMYU010000023">
    <property type="protein sequence ID" value="MBO0933858.1"/>
    <property type="molecule type" value="Genomic_DNA"/>
</dbReference>
<sequence>MKRQTSQHSTINKADIDKIFLVRQLIVSDLSSPPSLKNLSTVCGLSVTKMAGLFSQIFGDTIYNYYQTIRMEKAASLLKMGAHSVSETGYQLGFVNLSHFTRVFEKHYGVKPKKYSFGESA</sequence>
<dbReference type="SMART" id="SM00342">
    <property type="entry name" value="HTH_ARAC"/>
    <property type="match status" value="1"/>
</dbReference>
<dbReference type="InterPro" id="IPR018060">
    <property type="entry name" value="HTH_AraC"/>
</dbReference>
<proteinExistence type="predicted"/>
<reference evidence="5 6" key="1">
    <citation type="submission" date="2021-03" db="EMBL/GenBank/DDBJ databases">
        <title>Fibrella sp. HMF5036 genome sequencing and assembly.</title>
        <authorList>
            <person name="Kang H."/>
            <person name="Kim H."/>
            <person name="Bae S."/>
            <person name="Joh K."/>
        </authorList>
    </citation>
    <scope>NUCLEOTIDE SEQUENCE [LARGE SCALE GENOMIC DNA]</scope>
    <source>
        <strain evidence="5 6">HMF5036</strain>
    </source>
</reference>
<dbReference type="PANTHER" id="PTHR47893:SF1">
    <property type="entry name" value="REGULATORY PROTEIN PCHR"/>
    <property type="match status" value="1"/>
</dbReference>
<accession>A0A939GCH1</accession>
<evidence type="ECO:0000313" key="5">
    <source>
        <dbReference type="EMBL" id="MBO0933858.1"/>
    </source>
</evidence>
<keyword evidence="3" id="KW-0804">Transcription</keyword>
<dbReference type="SUPFAM" id="SSF46689">
    <property type="entry name" value="Homeodomain-like"/>
    <property type="match status" value="2"/>
</dbReference>
<keyword evidence="1" id="KW-0805">Transcription regulation</keyword>
<comment type="caution">
    <text evidence="5">The sequence shown here is derived from an EMBL/GenBank/DDBJ whole genome shotgun (WGS) entry which is preliminary data.</text>
</comment>
<keyword evidence="6" id="KW-1185">Reference proteome</keyword>
<dbReference type="InterPro" id="IPR009057">
    <property type="entry name" value="Homeodomain-like_sf"/>
</dbReference>
<dbReference type="InterPro" id="IPR053142">
    <property type="entry name" value="PchR_regulatory_protein"/>
</dbReference>
<dbReference type="PANTHER" id="PTHR47893">
    <property type="entry name" value="REGULATORY PROTEIN PCHR"/>
    <property type="match status" value="1"/>
</dbReference>
<evidence type="ECO:0000256" key="1">
    <source>
        <dbReference type="ARBA" id="ARBA00023015"/>
    </source>
</evidence>
<evidence type="ECO:0000313" key="6">
    <source>
        <dbReference type="Proteomes" id="UP000664795"/>
    </source>
</evidence>
<dbReference type="PROSITE" id="PS00041">
    <property type="entry name" value="HTH_ARAC_FAMILY_1"/>
    <property type="match status" value="1"/>
</dbReference>
<dbReference type="PRINTS" id="PR00032">
    <property type="entry name" value="HTHARAC"/>
</dbReference>
<dbReference type="GO" id="GO:0043565">
    <property type="term" value="F:sequence-specific DNA binding"/>
    <property type="evidence" value="ECO:0007669"/>
    <property type="project" value="InterPro"/>
</dbReference>
<keyword evidence="2" id="KW-0238">DNA-binding</keyword>
<dbReference type="InterPro" id="IPR018062">
    <property type="entry name" value="HTH_AraC-typ_CS"/>
</dbReference>